<sequence>MHLQSSQQLNALRFTPYRYRHLDPNEIRVLDLLPGTDQDRITVKIRHTLIEDLLDTECTALSYTWGDPKNTQVIQCSKEGHLLVTNECFSALHRLRLPDKPKTLWIDAICINQSDIPERNLQVTLMSRIYHLSSEVAIYLGDESADSKLALKYITDHYYQRFKYGLANMGVRTMEAIQRLFSRPWFSRVWVIQEARNAKVAQVYCGDEIFSWECILTLPWNAPYFPESSLGRQPYVAVPPSTYWKREKYAYIGDELSPELLYQHLLRSKGCSATDPRDKVFALLPLFKNADDALVEADLLPDYAFETEKVFLNVARYLIRSVGWALLYAVEGGSVLNLPSWCPDWSILPATPLLYDLDRIPFEDDFPPPSTNSPTILSNNTLLIHAIRHSAITHISVPCDISSPTWPTTIFQDWYDFLLDTFALHHTERTPYPADPDKSPGQDTEYYLLSIYSFLNAHGNDYGISRHRSERIDAINAYANAPNGEHNQGQKQAQDRFRHRCQGQRVFLTGKGNIGLAPVNAEVGDILVCVEAGTVPFLLREEVDGKARLVGKCEVIRIMPKEDAKSHMFDKGPSRGREFVKEVLGGGEVFEEFLIV</sequence>
<organism evidence="2 3">
    <name type="scientific">Stachybotrys chartarum (strain CBS 109288 / IBT 7711)</name>
    <name type="common">Toxic black mold</name>
    <name type="synonym">Stilbospora chartarum</name>
    <dbReference type="NCBI Taxonomy" id="1280523"/>
    <lineage>
        <taxon>Eukaryota</taxon>
        <taxon>Fungi</taxon>
        <taxon>Dikarya</taxon>
        <taxon>Ascomycota</taxon>
        <taxon>Pezizomycotina</taxon>
        <taxon>Sordariomycetes</taxon>
        <taxon>Hypocreomycetidae</taxon>
        <taxon>Hypocreales</taxon>
        <taxon>Stachybotryaceae</taxon>
        <taxon>Stachybotrys</taxon>
    </lineage>
</organism>
<dbReference type="PANTHER" id="PTHR24148:SF82">
    <property type="entry name" value="HETEROKARYON INCOMPATIBILITY DOMAIN-CONTAINING PROTEIN"/>
    <property type="match status" value="1"/>
</dbReference>
<dbReference type="OrthoDB" id="265717at2759"/>
<dbReference type="EMBL" id="KL647710">
    <property type="protein sequence ID" value="KEY73887.1"/>
    <property type="molecule type" value="Genomic_DNA"/>
</dbReference>
<dbReference type="InterPro" id="IPR052895">
    <property type="entry name" value="HetReg/Transcr_Mod"/>
</dbReference>
<accession>A0A084B8K8</accession>
<name>A0A084B8K8_STACB</name>
<dbReference type="AlphaFoldDB" id="A0A084B8K8"/>
<protein>
    <recommendedName>
        <fullName evidence="1">Heterokaryon incompatibility domain-containing protein</fullName>
    </recommendedName>
</protein>
<dbReference type="PANTHER" id="PTHR24148">
    <property type="entry name" value="ANKYRIN REPEAT DOMAIN-CONTAINING PROTEIN 39 HOMOLOG-RELATED"/>
    <property type="match status" value="1"/>
</dbReference>
<dbReference type="HOGENOM" id="CLU_004184_7_4_1"/>
<keyword evidence="3" id="KW-1185">Reference proteome</keyword>
<feature type="domain" description="Heterokaryon incompatibility" evidence="1">
    <location>
        <begin position="60"/>
        <end position="194"/>
    </location>
</feature>
<reference evidence="2 3" key="1">
    <citation type="journal article" date="2014" name="BMC Genomics">
        <title>Comparative genome sequencing reveals chemotype-specific gene clusters in the toxigenic black mold Stachybotrys.</title>
        <authorList>
            <person name="Semeiks J."/>
            <person name="Borek D."/>
            <person name="Otwinowski Z."/>
            <person name="Grishin N.V."/>
        </authorList>
    </citation>
    <scope>NUCLEOTIDE SEQUENCE [LARGE SCALE GENOMIC DNA]</scope>
    <source>
        <strain evidence="3">CBS 109288 / IBT 7711</strain>
    </source>
</reference>
<proteinExistence type="predicted"/>
<dbReference type="InterPro" id="IPR010730">
    <property type="entry name" value="HET"/>
</dbReference>
<evidence type="ECO:0000313" key="3">
    <source>
        <dbReference type="Proteomes" id="UP000028045"/>
    </source>
</evidence>
<evidence type="ECO:0000259" key="1">
    <source>
        <dbReference type="Pfam" id="PF06985"/>
    </source>
</evidence>
<gene>
    <name evidence="2" type="ORF">S7711_06096</name>
</gene>
<dbReference type="Pfam" id="PF06985">
    <property type="entry name" value="HET"/>
    <property type="match status" value="1"/>
</dbReference>
<evidence type="ECO:0000313" key="2">
    <source>
        <dbReference type="EMBL" id="KEY73887.1"/>
    </source>
</evidence>
<dbReference type="Proteomes" id="UP000028045">
    <property type="component" value="Unassembled WGS sequence"/>
</dbReference>